<evidence type="ECO:0000313" key="2">
    <source>
        <dbReference type="EMBL" id="OYR92986.1"/>
    </source>
</evidence>
<dbReference type="Proteomes" id="UP000216316">
    <property type="component" value="Unassembled WGS sequence"/>
</dbReference>
<evidence type="ECO:0000313" key="1">
    <source>
        <dbReference type="EMBL" id="OYR88976.1"/>
    </source>
</evidence>
<evidence type="ECO:0000313" key="3">
    <source>
        <dbReference type="Proteomes" id="UP000215828"/>
    </source>
</evidence>
<dbReference type="Proteomes" id="UP000215828">
    <property type="component" value="Unassembled WGS sequence"/>
</dbReference>
<dbReference type="EMBL" id="NGNX01000005">
    <property type="protein sequence ID" value="OYR92986.1"/>
    <property type="molecule type" value="Genomic_DNA"/>
</dbReference>
<accession>A0A256LIZ6</accession>
<sequence>MKIKGNSIKFEDFKVKFNQASKDFSKIFETQKLTNKTLAQSIVELCDKYGFKAESIAHYLFKNGKYTITTKIVDSETGLEIQVTNSTDIDIREASIQNLILLFDEKLPDYYVGMR</sequence>
<evidence type="ECO:0000313" key="4">
    <source>
        <dbReference type="Proteomes" id="UP000216316"/>
    </source>
</evidence>
<name>A0A256LIZ6_9LACO</name>
<reference evidence="3 4" key="3">
    <citation type="submission" date="2017-09" db="EMBL/GenBank/DDBJ databases">
        <title>Tripartite evolution among Lactobacillus johnsonii, Lactobacillus taiwanensis, Lactobacillus reuteri and their rodent host.</title>
        <authorList>
            <person name="Wang T."/>
            <person name="Knowles S."/>
            <person name="Cheng C."/>
        </authorList>
    </citation>
    <scope>NUCLEOTIDE SEQUENCE [LARGE SCALE GENOMIC DNA]</scope>
    <source>
        <strain evidence="2 3">609q</strain>
        <strain evidence="1 4">609u</strain>
    </source>
</reference>
<dbReference type="RefSeq" id="WP_094495835.1">
    <property type="nucleotide sequence ID" value="NZ_NGNV01000003.1"/>
</dbReference>
<reference evidence="2 3" key="1">
    <citation type="submission" date="2017-04" db="EMBL/GenBank/DDBJ databases">
        <authorList>
            <person name="Afonso C.L."/>
            <person name="Miller P.J."/>
            <person name="Scott M.A."/>
            <person name="Spackman E."/>
            <person name="Goraichik I."/>
            <person name="Dimitrov K.M."/>
            <person name="Suarez D.L."/>
            <person name="Swayne D.E."/>
        </authorList>
    </citation>
    <scope>NUCLEOTIDE SEQUENCE [LARGE SCALE GENOMIC DNA]</scope>
    <source>
        <strain evidence="2 3">609q</strain>
    </source>
</reference>
<reference evidence="1" key="2">
    <citation type="submission" date="2017-05" db="EMBL/GenBank/DDBJ databases">
        <authorList>
            <person name="Lin X.B."/>
            <person name="Stothard P."/>
            <person name="Tasseva G."/>
            <person name="Walter J."/>
        </authorList>
    </citation>
    <scope>NUCLEOTIDE SEQUENCE</scope>
    <source>
        <strain evidence="1">609u</strain>
    </source>
</reference>
<keyword evidence="4" id="KW-1185">Reference proteome</keyword>
<comment type="caution">
    <text evidence="2">The sequence shown here is derived from an EMBL/GenBank/DDBJ whole genome shotgun (WGS) entry which is preliminary data.</text>
</comment>
<organism evidence="2 3">
    <name type="scientific">Lactobacillus taiwanensis</name>
    <dbReference type="NCBI Taxonomy" id="508451"/>
    <lineage>
        <taxon>Bacteria</taxon>
        <taxon>Bacillati</taxon>
        <taxon>Bacillota</taxon>
        <taxon>Bacilli</taxon>
        <taxon>Lactobacillales</taxon>
        <taxon>Lactobacillaceae</taxon>
        <taxon>Lactobacillus</taxon>
    </lineage>
</organism>
<dbReference type="AlphaFoldDB" id="A0A256LIZ6"/>
<gene>
    <name evidence="1" type="ORF">CBF53_01330</name>
    <name evidence="2" type="ORF">CBF70_01925</name>
</gene>
<dbReference type="EMBL" id="NGNV01000003">
    <property type="protein sequence ID" value="OYR88976.1"/>
    <property type="molecule type" value="Genomic_DNA"/>
</dbReference>
<proteinExistence type="predicted"/>
<protein>
    <submittedName>
        <fullName evidence="2">Uncharacterized protein</fullName>
    </submittedName>
</protein>